<feature type="transmembrane region" description="Helical" evidence="2">
    <location>
        <begin position="533"/>
        <end position="554"/>
    </location>
</feature>
<sequence length="611" mass="66487">MAYVDHAFSISDEDFMMEPSYVIQNRPPIKEVALAVALLVFGTLAIVFGSYMAANRIGGDRAHGTKTLFTPKTLIKFLDWCNFDAIFAKIRGLVCDSGLVAVLAGVLLYEDRVLCVQGLQRLLLLKHTAGVGAAILHMIESMIPKGHLSWPNEDHCDRLDPIADVPHDPLPDRVPTRIRSTDPNTKQAAIQLYSRPSTADPPPRGPPQRIQRLGPLHPATSSTSAPKATSPAPQKTPSGRTSSNPPASTGSAPHPACDNVLGRPDNRIRRAQAEAQTLKSFIFAVNLQIPGRDCHSAVFYFAADEPISPGSLLYRFVNGDDAFRNSRFKIVNRIVKGPWIVKAAVGNCGLFAGEGADVPLPQRGELPGDRRRHWELGDSGTRCCIWLLEELLVEEPFLLEIVRIPGEQLLLTASLRYITSTFESVELNTVPVLVFVVPVLAGREKFRFWSLNGQAKLLGVLSSAVGATVLVIFEDGKGSNVKSAQGPKGRLTGCFLLGLAALVASAAYLFLGTVIAAMVNFARIWCIHKKGPVLVLAFTPLLIVYSFLFQTLVFQVSPRFWSIVAASFVIGGLYILLWAKSRDSGARKVDNGDEQNRLSESSTAEPLLGNI</sequence>
<feature type="transmembrane region" description="Helical" evidence="2">
    <location>
        <begin position="32"/>
        <end position="54"/>
    </location>
</feature>
<dbReference type="PANTHER" id="PTHR12136">
    <property type="entry name" value="ENHANCED DISEASE RESISTANCE-RELATED"/>
    <property type="match status" value="1"/>
</dbReference>
<organism evidence="4 5">
    <name type="scientific">Asparagus officinalis</name>
    <name type="common">Garden asparagus</name>
    <dbReference type="NCBI Taxonomy" id="4686"/>
    <lineage>
        <taxon>Eukaryota</taxon>
        <taxon>Viridiplantae</taxon>
        <taxon>Streptophyta</taxon>
        <taxon>Embryophyta</taxon>
        <taxon>Tracheophyta</taxon>
        <taxon>Spermatophyta</taxon>
        <taxon>Magnoliopsida</taxon>
        <taxon>Liliopsida</taxon>
        <taxon>Asparagales</taxon>
        <taxon>Asparagaceae</taxon>
        <taxon>Asparagoideae</taxon>
        <taxon>Asparagus</taxon>
    </lineage>
</organism>
<dbReference type="Proteomes" id="UP000243459">
    <property type="component" value="Chromosome 5"/>
</dbReference>
<name>A0A5P1EU26_ASPOF</name>
<evidence type="ECO:0000313" key="5">
    <source>
        <dbReference type="Proteomes" id="UP000243459"/>
    </source>
</evidence>
<evidence type="ECO:0000256" key="2">
    <source>
        <dbReference type="SAM" id="Phobius"/>
    </source>
</evidence>
<evidence type="ECO:0000259" key="3">
    <source>
        <dbReference type="Pfam" id="PF07059"/>
    </source>
</evidence>
<dbReference type="PANTHER" id="PTHR12136:SF91">
    <property type="entry name" value="PROTEIN ENHANCED DISEASE RESISTANCE 2-LIKE"/>
    <property type="match status" value="1"/>
</dbReference>
<feature type="compositionally biased region" description="Basic and acidic residues" evidence="1">
    <location>
        <begin position="586"/>
        <end position="597"/>
    </location>
</feature>
<gene>
    <name evidence="4" type="ORF">A4U43_C05F24240</name>
</gene>
<dbReference type="EMBL" id="CM007385">
    <property type="protein sequence ID" value="ONK69558.1"/>
    <property type="molecule type" value="Genomic_DNA"/>
</dbReference>
<protein>
    <recommendedName>
        <fullName evidence="3">Protein ENHANCED DISEASE RESISTANCE 2 C-terminal domain-containing protein</fullName>
    </recommendedName>
</protein>
<dbReference type="AlphaFoldDB" id="A0A5P1EU26"/>
<keyword evidence="2" id="KW-0812">Transmembrane</keyword>
<feature type="transmembrane region" description="Helical" evidence="2">
    <location>
        <begin position="495"/>
        <end position="521"/>
    </location>
</feature>
<dbReference type="Pfam" id="PF07059">
    <property type="entry name" value="EDR2_C"/>
    <property type="match status" value="1"/>
</dbReference>
<proteinExistence type="predicted"/>
<dbReference type="Gramene" id="ONK69558">
    <property type="protein sequence ID" value="ONK69558"/>
    <property type="gene ID" value="A4U43_C05F24240"/>
</dbReference>
<evidence type="ECO:0000256" key="1">
    <source>
        <dbReference type="SAM" id="MobiDB-lite"/>
    </source>
</evidence>
<feature type="compositionally biased region" description="Polar residues" evidence="1">
    <location>
        <begin position="238"/>
        <end position="251"/>
    </location>
</feature>
<feature type="compositionally biased region" description="Basic and acidic residues" evidence="1">
    <location>
        <begin position="159"/>
        <end position="175"/>
    </location>
</feature>
<feature type="region of interest" description="Disordered" evidence="1">
    <location>
        <begin position="586"/>
        <end position="611"/>
    </location>
</feature>
<feature type="region of interest" description="Disordered" evidence="1">
    <location>
        <begin position="159"/>
        <end position="263"/>
    </location>
</feature>
<accession>A0A5P1EU26</accession>
<evidence type="ECO:0000313" key="4">
    <source>
        <dbReference type="EMBL" id="ONK69558.1"/>
    </source>
</evidence>
<keyword evidence="2" id="KW-1133">Transmembrane helix</keyword>
<dbReference type="InterPro" id="IPR045096">
    <property type="entry name" value="EDR2-like"/>
</dbReference>
<feature type="domain" description="Protein ENHANCED DISEASE RESISTANCE 2 C-terminal" evidence="3">
    <location>
        <begin position="254"/>
        <end position="351"/>
    </location>
</feature>
<reference evidence="5" key="1">
    <citation type="journal article" date="2017" name="Nat. Commun.">
        <title>The asparagus genome sheds light on the origin and evolution of a young Y chromosome.</title>
        <authorList>
            <person name="Harkess A."/>
            <person name="Zhou J."/>
            <person name="Xu C."/>
            <person name="Bowers J.E."/>
            <person name="Van der Hulst R."/>
            <person name="Ayyampalayam S."/>
            <person name="Mercati F."/>
            <person name="Riccardi P."/>
            <person name="McKain M.R."/>
            <person name="Kakrana A."/>
            <person name="Tang H."/>
            <person name="Ray J."/>
            <person name="Groenendijk J."/>
            <person name="Arikit S."/>
            <person name="Mathioni S.M."/>
            <person name="Nakano M."/>
            <person name="Shan H."/>
            <person name="Telgmann-Rauber A."/>
            <person name="Kanno A."/>
            <person name="Yue Z."/>
            <person name="Chen H."/>
            <person name="Li W."/>
            <person name="Chen Y."/>
            <person name="Xu X."/>
            <person name="Zhang Y."/>
            <person name="Luo S."/>
            <person name="Chen H."/>
            <person name="Gao J."/>
            <person name="Mao Z."/>
            <person name="Pires J.C."/>
            <person name="Luo M."/>
            <person name="Kudrna D."/>
            <person name="Wing R.A."/>
            <person name="Meyers B.C."/>
            <person name="Yi K."/>
            <person name="Kong H."/>
            <person name="Lavrijsen P."/>
            <person name="Sunseri F."/>
            <person name="Falavigna A."/>
            <person name="Ye Y."/>
            <person name="Leebens-Mack J.H."/>
            <person name="Chen G."/>
        </authorList>
    </citation>
    <scope>NUCLEOTIDE SEQUENCE [LARGE SCALE GENOMIC DNA]</scope>
    <source>
        <strain evidence="5">cv. DH0086</strain>
    </source>
</reference>
<keyword evidence="5" id="KW-1185">Reference proteome</keyword>
<feature type="transmembrane region" description="Helical" evidence="2">
    <location>
        <begin position="560"/>
        <end position="579"/>
    </location>
</feature>
<keyword evidence="2" id="KW-0472">Membrane</keyword>
<feature type="compositionally biased region" description="Low complexity" evidence="1">
    <location>
        <begin position="207"/>
        <end position="237"/>
    </location>
</feature>
<dbReference type="InterPro" id="IPR009769">
    <property type="entry name" value="EDR2_C"/>
</dbReference>